<dbReference type="EMBL" id="CP070496">
    <property type="protein sequence ID" value="QSB05266.1"/>
    <property type="molecule type" value="Genomic_DNA"/>
</dbReference>
<proteinExistence type="predicted"/>
<keyword evidence="4" id="KW-1185">Reference proteome</keyword>
<evidence type="ECO:0000256" key="2">
    <source>
        <dbReference type="SAM" id="Phobius"/>
    </source>
</evidence>
<dbReference type="Proteomes" id="UP000662939">
    <property type="component" value="Chromosome"/>
</dbReference>
<dbReference type="AlphaFoldDB" id="A0A895XRS7"/>
<keyword evidence="2" id="KW-0812">Transmembrane</keyword>
<protein>
    <submittedName>
        <fullName evidence="3">Uncharacterized protein</fullName>
    </submittedName>
</protein>
<name>A0A895XRS7_9ACTN</name>
<keyword evidence="2" id="KW-1133">Transmembrane helix</keyword>
<feature type="transmembrane region" description="Helical" evidence="2">
    <location>
        <begin position="20"/>
        <end position="39"/>
    </location>
</feature>
<dbReference type="RefSeq" id="WP_213171270.1">
    <property type="nucleotide sequence ID" value="NZ_CP070496.1"/>
</dbReference>
<sequence>MRLTVGREEPGVYWRRRAIAVGALLALVMVIAIACRAIGSGDDDTDTENTSSETVLNEEATVPADDATPSRDVKRPYVDGEEPDEEEPEPEGPADCEENDVSLQVVPAYESAAAGTDVPTSVLVANGSSQPCLAPIDELALVALAGTEQVFSSADCGDDSDIQSNELPAGDGEMAQFNFQGIASAEGCAGEARRLPSGDYELKAVMADWESEPVTITLD</sequence>
<evidence type="ECO:0000313" key="3">
    <source>
        <dbReference type="EMBL" id="QSB05266.1"/>
    </source>
</evidence>
<reference evidence="3" key="1">
    <citation type="submission" date="2021-02" db="EMBL/GenBank/DDBJ databases">
        <title>Natronoglycomyces albus gen. nov., sp. nov, a haloalkaliphilic actinobacterium from a soda solonchak soil.</title>
        <authorList>
            <person name="Sorokin D.Y."/>
            <person name="Khijniak T.V."/>
            <person name="Zakharycheva A.P."/>
            <person name="Boueva O.V."/>
            <person name="Ariskina E.V."/>
            <person name="Hahnke R.L."/>
            <person name="Bunk B."/>
            <person name="Sproer C."/>
            <person name="Schumann P."/>
            <person name="Evtushenko L.I."/>
            <person name="Kublanov I.V."/>
        </authorList>
    </citation>
    <scope>NUCLEOTIDE SEQUENCE</scope>
    <source>
        <strain evidence="3">DSM 106290</strain>
    </source>
</reference>
<keyword evidence="2" id="KW-0472">Membrane</keyword>
<accession>A0A895XRS7</accession>
<dbReference type="PROSITE" id="PS51257">
    <property type="entry name" value="PROKAR_LIPOPROTEIN"/>
    <property type="match status" value="1"/>
</dbReference>
<feature type="region of interest" description="Disordered" evidence="1">
    <location>
        <begin position="39"/>
        <end position="97"/>
    </location>
</feature>
<evidence type="ECO:0000313" key="4">
    <source>
        <dbReference type="Proteomes" id="UP000662939"/>
    </source>
</evidence>
<dbReference type="KEGG" id="nav:JQS30_16175"/>
<organism evidence="3 4">
    <name type="scientific">Natronoglycomyces albus</name>
    <dbReference type="NCBI Taxonomy" id="2811108"/>
    <lineage>
        <taxon>Bacteria</taxon>
        <taxon>Bacillati</taxon>
        <taxon>Actinomycetota</taxon>
        <taxon>Actinomycetes</taxon>
        <taxon>Glycomycetales</taxon>
        <taxon>Glycomycetaceae</taxon>
        <taxon>Natronoglycomyces</taxon>
    </lineage>
</organism>
<feature type="compositionally biased region" description="Acidic residues" evidence="1">
    <location>
        <begin position="79"/>
        <end position="97"/>
    </location>
</feature>
<feature type="compositionally biased region" description="Basic and acidic residues" evidence="1">
    <location>
        <begin position="68"/>
        <end position="78"/>
    </location>
</feature>
<evidence type="ECO:0000256" key="1">
    <source>
        <dbReference type="SAM" id="MobiDB-lite"/>
    </source>
</evidence>
<gene>
    <name evidence="3" type="ORF">JQS30_16175</name>
</gene>